<feature type="compositionally biased region" description="Basic and acidic residues" evidence="1">
    <location>
        <begin position="129"/>
        <end position="177"/>
    </location>
</feature>
<gene>
    <name evidence="2" type="ORF">WN48_07648</name>
</gene>
<keyword evidence="3" id="KW-1185">Reference proteome</keyword>
<evidence type="ECO:0000313" key="2">
    <source>
        <dbReference type="EMBL" id="OAD62825.1"/>
    </source>
</evidence>
<keyword evidence="2" id="KW-0413">Isomerase</keyword>
<dbReference type="Proteomes" id="UP000250275">
    <property type="component" value="Unassembled WGS sequence"/>
</dbReference>
<dbReference type="AlphaFoldDB" id="A0A310SNG2"/>
<evidence type="ECO:0000256" key="1">
    <source>
        <dbReference type="SAM" id="MobiDB-lite"/>
    </source>
</evidence>
<dbReference type="EMBL" id="KQ759797">
    <property type="protein sequence ID" value="OAD62825.1"/>
    <property type="molecule type" value="Genomic_DNA"/>
</dbReference>
<protein>
    <submittedName>
        <fullName evidence="2">Peptidyl-prolyl cis-trans isomerase CWC27 like protein</fullName>
    </submittedName>
</protein>
<reference evidence="2 3" key="1">
    <citation type="submission" date="2015-07" db="EMBL/GenBank/DDBJ databases">
        <title>The genome of Eufriesea mexicana.</title>
        <authorList>
            <person name="Pan H."/>
            <person name="Kapheim K."/>
        </authorList>
    </citation>
    <scope>NUCLEOTIDE SEQUENCE [LARGE SCALE GENOMIC DNA]</scope>
    <source>
        <strain evidence="2">0111107269</strain>
        <tissue evidence="2">Whole body</tissue>
    </source>
</reference>
<organism evidence="2 3">
    <name type="scientific">Eufriesea mexicana</name>
    <dbReference type="NCBI Taxonomy" id="516756"/>
    <lineage>
        <taxon>Eukaryota</taxon>
        <taxon>Metazoa</taxon>
        <taxon>Ecdysozoa</taxon>
        <taxon>Arthropoda</taxon>
        <taxon>Hexapoda</taxon>
        <taxon>Insecta</taxon>
        <taxon>Pterygota</taxon>
        <taxon>Neoptera</taxon>
        <taxon>Endopterygota</taxon>
        <taxon>Hymenoptera</taxon>
        <taxon>Apocrita</taxon>
        <taxon>Aculeata</taxon>
        <taxon>Apoidea</taxon>
        <taxon>Anthophila</taxon>
        <taxon>Apidae</taxon>
        <taxon>Eufriesea</taxon>
    </lineage>
</organism>
<accession>A0A310SNG2</accession>
<name>A0A310SNG2_9HYME</name>
<evidence type="ECO:0000313" key="3">
    <source>
        <dbReference type="Proteomes" id="UP000250275"/>
    </source>
</evidence>
<feature type="region of interest" description="Disordered" evidence="1">
    <location>
        <begin position="102"/>
        <end position="177"/>
    </location>
</feature>
<proteinExistence type="predicted"/>
<dbReference type="GO" id="GO:0016853">
    <property type="term" value="F:isomerase activity"/>
    <property type="evidence" value="ECO:0007669"/>
    <property type="project" value="UniProtKB-KW"/>
</dbReference>
<sequence length="177" mass="20400">MAYAGKDDNDSQFFFTLGSHQICRIKIQSLNDRSLHPSRLIKTIILNNPFANIPRIIVQEGEEAKDSSKTKTAVVKYFNLLSFVEKAEENEDESVILNKQFSGKRKSAHDHLTDPKLSSQPAVELLALRNKERKEDRSSDWESNDEVKTPEELESNEEKDKKYIERYKKGTEESPKL</sequence>